<dbReference type="CDD" id="cd01647">
    <property type="entry name" value="RT_LTR"/>
    <property type="match status" value="1"/>
</dbReference>
<feature type="compositionally biased region" description="Basic and acidic residues" evidence="1">
    <location>
        <begin position="273"/>
        <end position="293"/>
    </location>
</feature>
<feature type="region of interest" description="Disordered" evidence="1">
    <location>
        <begin position="1232"/>
        <end position="1251"/>
    </location>
</feature>
<dbReference type="InterPro" id="IPR043502">
    <property type="entry name" value="DNA/RNA_pol_sf"/>
</dbReference>
<proteinExistence type="predicted"/>
<feature type="region of interest" description="Disordered" evidence="1">
    <location>
        <begin position="273"/>
        <end position="327"/>
    </location>
</feature>
<name>A0ABQ5G833_9ASTR</name>
<feature type="compositionally biased region" description="Acidic residues" evidence="1">
    <location>
        <begin position="304"/>
        <end position="314"/>
    </location>
</feature>
<gene>
    <name evidence="3" type="ORF">Tco_1031055</name>
</gene>
<evidence type="ECO:0000313" key="4">
    <source>
        <dbReference type="Proteomes" id="UP001151760"/>
    </source>
</evidence>
<dbReference type="PANTHER" id="PTHR24559">
    <property type="entry name" value="TRANSPOSON TY3-I GAG-POL POLYPROTEIN"/>
    <property type="match status" value="1"/>
</dbReference>
<feature type="region of interest" description="Disordered" evidence="1">
    <location>
        <begin position="1380"/>
        <end position="1442"/>
    </location>
</feature>
<dbReference type="Proteomes" id="UP001151760">
    <property type="component" value="Unassembled WGS sequence"/>
</dbReference>
<feature type="compositionally biased region" description="Basic and acidic residues" evidence="1">
    <location>
        <begin position="1232"/>
        <end position="1250"/>
    </location>
</feature>
<feature type="region of interest" description="Disordered" evidence="1">
    <location>
        <begin position="1063"/>
        <end position="1082"/>
    </location>
</feature>
<dbReference type="Pfam" id="PF00078">
    <property type="entry name" value="RVT_1"/>
    <property type="match status" value="1"/>
</dbReference>
<dbReference type="EMBL" id="BQNB010018195">
    <property type="protein sequence ID" value="GJT71769.1"/>
    <property type="molecule type" value="Genomic_DNA"/>
</dbReference>
<reference evidence="3" key="2">
    <citation type="submission" date="2022-01" db="EMBL/GenBank/DDBJ databases">
        <authorList>
            <person name="Yamashiro T."/>
            <person name="Shiraishi A."/>
            <person name="Satake H."/>
            <person name="Nakayama K."/>
        </authorList>
    </citation>
    <scope>NUCLEOTIDE SEQUENCE</scope>
</reference>
<feature type="region of interest" description="Disordered" evidence="1">
    <location>
        <begin position="995"/>
        <end position="1046"/>
    </location>
</feature>
<reference evidence="3" key="1">
    <citation type="journal article" date="2022" name="Int. J. Mol. Sci.">
        <title>Draft Genome of Tanacetum Coccineum: Genomic Comparison of Closely Related Tanacetum-Family Plants.</title>
        <authorList>
            <person name="Yamashiro T."/>
            <person name="Shiraishi A."/>
            <person name="Nakayama K."/>
            <person name="Satake H."/>
        </authorList>
    </citation>
    <scope>NUCLEOTIDE SEQUENCE</scope>
</reference>
<dbReference type="SUPFAM" id="SSF56672">
    <property type="entry name" value="DNA/RNA polymerases"/>
    <property type="match status" value="1"/>
</dbReference>
<dbReference type="Gene3D" id="3.30.70.270">
    <property type="match status" value="1"/>
</dbReference>
<dbReference type="InterPro" id="IPR043128">
    <property type="entry name" value="Rev_trsase/Diguanyl_cyclase"/>
</dbReference>
<organism evidence="3 4">
    <name type="scientific">Tanacetum coccineum</name>
    <dbReference type="NCBI Taxonomy" id="301880"/>
    <lineage>
        <taxon>Eukaryota</taxon>
        <taxon>Viridiplantae</taxon>
        <taxon>Streptophyta</taxon>
        <taxon>Embryophyta</taxon>
        <taxon>Tracheophyta</taxon>
        <taxon>Spermatophyta</taxon>
        <taxon>Magnoliopsida</taxon>
        <taxon>eudicotyledons</taxon>
        <taxon>Gunneridae</taxon>
        <taxon>Pentapetalae</taxon>
        <taxon>asterids</taxon>
        <taxon>campanulids</taxon>
        <taxon>Asterales</taxon>
        <taxon>Asteraceae</taxon>
        <taxon>Asteroideae</taxon>
        <taxon>Anthemideae</taxon>
        <taxon>Anthemidinae</taxon>
        <taxon>Tanacetum</taxon>
    </lineage>
</organism>
<evidence type="ECO:0000313" key="3">
    <source>
        <dbReference type="EMBL" id="GJT71769.1"/>
    </source>
</evidence>
<evidence type="ECO:0000256" key="1">
    <source>
        <dbReference type="SAM" id="MobiDB-lite"/>
    </source>
</evidence>
<feature type="domain" description="Reverse transcriptase" evidence="2">
    <location>
        <begin position="339"/>
        <end position="419"/>
    </location>
</feature>
<evidence type="ECO:0000259" key="2">
    <source>
        <dbReference type="Pfam" id="PF00078"/>
    </source>
</evidence>
<protein>
    <submittedName>
        <fullName evidence="3">Copia protein</fullName>
    </submittedName>
</protein>
<dbReference type="InterPro" id="IPR000477">
    <property type="entry name" value="RT_dom"/>
</dbReference>
<dbReference type="PANTHER" id="PTHR24559:SF444">
    <property type="entry name" value="REVERSE TRANSCRIPTASE DOMAIN-CONTAINING PROTEIN"/>
    <property type="match status" value="1"/>
</dbReference>
<sequence length="1732" mass="197064">MTTLHDLIAQAMQKKEKEKRLPEEQAANEAIGRFHCWKIEDGTFFNHRTDTLREKLLNVNRLVAKIKALKDNPVPSSVVVTKSTSTFPNLFLEETNTFDNSFPESETFSFNLEAVVGSTTTHVDFSQYDSFIFDLSNDQFPPTDRSDFYHEEFAMNSLKSYLQQSLDCFFKVSPTLGNFTMDVVGKYFPSNKRNQGVHVLLVCPPCVVRFHSSSESHFRFCCMELSPFLFIPVIPLISSCGDEDTILIPALQSILSSSDVSIGIARICEDSRSGYHQKDRKPSQNDKTEHGMEKTVQNQGQKDPEEEQIEEEPLEEPKEEGQLGVSGEKANSDILSDAHDIRSGYHQLRVHGEDIPKTAFRTRYGHFEFTFMPFGLTNAPAVFMDLKNRVCKPYLDKFFIMFNDDVLIYSESKEDHEGMEQEEAFQTLKDNLYNASILSLPGEPEDFVVYCDALNQGLGVQGRERDNRNAVWPGPTNRKEGRWSMEKLERLYIGEIVARHRVPVSIISDRDGRFTLRVLANITESIRDVIGYEYGLSSSDGWTNYHSSIRCAPFEALYGRKCRSPVLWAEIRESLLIGPELEQETTNKVILIKERLKAVRDCQNSYVGNMRNLIGFEVSDKVTLEVSSWKGVKYLVDVNLHVPVEEIKVDKTLRFVEEPVKIIDCEVKSLKRSRILIVNVHWNSKRGHEDFMKTSIHTCSMSKLSMEVLIKVGYIGLLADFNAPLNVLRIVSQEQRQQAAREEKLVPSANRVKISATNMRIEPLVPQKEETFQVILDIIKASPCFKAFTITADVPEIDMHQFWEILDICPRVPNKYFVAPPSEEDLLAFLIDVGYKGPLDLLARMFVDHMHQPWRTLATIINKSLSGKTSSNDKLRQSRVAILWGMFYRKNVDYPELIWEELAYHINYKQAKLRRREIMPYPRFTKIIINHFLSLNPSIPKGPSSSMRTIKDDGVISRLKFVIIDEDFQEYGHAIPETMLTSGIKQSEAHRTFIKYSTSLIPPKKSRGKGSQGKKSDVTPKPANVEVSDESDPEPAKTQTGSRRKFQSRLMTTSFLNHMSLWKSDPEPARRSTRRRPSGIAFRDTSSVLKKKSPDMSQKLKGIQTMTTEEQLVADTMQALKASKKLSRSQPHAGGSIILTTLSEGTGTKPRVPDEVKGNFEAKGDSAIYWGSEEESEYSEEENVDEEIEWLTTYEEGDKKDDDEDDRSIDIEKLMMMKKLMMNLKDNEEITDAGKRDAENTEVTKGDLEQAGKLPLTSSSLSVSSGFRNQFLNLSFDTSLIGTTKEYADTEINSLLDFQIQQEVPHIQSPSILIVPVLVIPKPTVLSPIPTIPTVTPVTTLLPPSPSAVDEYLGSSLADALQKDEDNLYRVVPDLRKRVREEDKDPYARSNQGKRKRILGKDSEPSKTSSASKETSKGDTPPKYSKTGKFASAEESVKEATHEAALKNDWFKQPPMPPTPDLEWNSCQVTNDQPKQPWFNNLLSAQKDPLTIDKLMVTPIDFSNFVKNRLKLDKITKADLENPKGDHCPFDLSKRLPLKSHLGHLIVAAEYFFNNDLEYLKSTDSERKYTTSITKTKAARYEAQLNRFSKHDVFSYQKILSVVSVKVDKLYGYGYLEEIMVRIADPQLYKFKEGDFMNLHLNDIEDMLLLAVQHNLFHLDGEVIVDLTVASRMFTRSLIIKKRVKDVQLGVESYQKKLNITKPQKDFLGISAKELYTPSFEPPGVVYEDLSH</sequence>
<accession>A0ABQ5G833</accession>
<dbReference type="Gene3D" id="3.10.10.10">
    <property type="entry name" value="HIV Type 1 Reverse Transcriptase, subunit A, domain 1"/>
    <property type="match status" value="1"/>
</dbReference>
<dbReference type="InterPro" id="IPR053134">
    <property type="entry name" value="RNA-dir_DNA_polymerase"/>
</dbReference>
<keyword evidence="4" id="KW-1185">Reference proteome</keyword>
<comment type="caution">
    <text evidence="3">The sequence shown here is derived from an EMBL/GenBank/DDBJ whole genome shotgun (WGS) entry which is preliminary data.</text>
</comment>